<name>A0A418XX01_9GAMM</name>
<feature type="domain" description="N-acetyltransferase" evidence="1">
    <location>
        <begin position="118"/>
        <end position="199"/>
    </location>
</feature>
<keyword evidence="2" id="KW-0808">Transferase</keyword>
<organism evidence="2 3">
    <name type="scientific">Alcanivorax profundi</name>
    <dbReference type="NCBI Taxonomy" id="2338368"/>
    <lineage>
        <taxon>Bacteria</taxon>
        <taxon>Pseudomonadati</taxon>
        <taxon>Pseudomonadota</taxon>
        <taxon>Gammaproteobacteria</taxon>
        <taxon>Oceanospirillales</taxon>
        <taxon>Alcanivoracaceae</taxon>
        <taxon>Alcanivorax</taxon>
    </lineage>
</organism>
<dbReference type="RefSeq" id="WP_102791091.1">
    <property type="nucleotide sequence ID" value="NZ_QYYA01000003.1"/>
</dbReference>
<sequence length="199" mass="22424">MAIARHPDTDTLASMLSRAFFHDPLFVYFFPDDKKRETLCWYTFRYMLTHGHNKGEVVVTDNGQDGAAIWSPSGTMRYGLLDLLRYGAIRGSLRQGPAALLRQLKALDIMQAMHKSIITEPHYYLAALGVEPNKHGQGLGSALLRPTLATLDSQGLPAYLDTHNENNVSLYRRFGFEIVHHGYLPGGSVMHWAMLRLPR</sequence>
<dbReference type="CDD" id="cd04301">
    <property type="entry name" value="NAT_SF"/>
    <property type="match status" value="1"/>
</dbReference>
<comment type="caution">
    <text evidence="2">The sequence shown here is derived from an EMBL/GenBank/DDBJ whole genome shotgun (WGS) entry which is preliminary data.</text>
</comment>
<dbReference type="InterPro" id="IPR052523">
    <property type="entry name" value="Trichothecene_AcTrans"/>
</dbReference>
<evidence type="ECO:0000313" key="3">
    <source>
        <dbReference type="Proteomes" id="UP000283734"/>
    </source>
</evidence>
<proteinExistence type="predicted"/>
<gene>
    <name evidence="2" type="ORF">D4A39_11615</name>
</gene>
<dbReference type="InterPro" id="IPR016181">
    <property type="entry name" value="Acyl_CoA_acyltransferase"/>
</dbReference>
<accession>A0A418XX01</accession>
<dbReference type="SUPFAM" id="SSF55729">
    <property type="entry name" value="Acyl-CoA N-acyltransferases (Nat)"/>
    <property type="match status" value="1"/>
</dbReference>
<keyword evidence="3" id="KW-1185">Reference proteome</keyword>
<dbReference type="AlphaFoldDB" id="A0A418XX01"/>
<reference evidence="2 3" key="1">
    <citation type="submission" date="2018-09" db="EMBL/GenBank/DDBJ databases">
        <title>Alcanivorax profundi sp. nov., isolated from 1000 m-depth seawater of the Mariana Trench.</title>
        <authorList>
            <person name="Liu J."/>
        </authorList>
    </citation>
    <scope>NUCLEOTIDE SEQUENCE [LARGE SCALE GENOMIC DNA]</scope>
    <source>
        <strain evidence="2 3">MTEO17</strain>
    </source>
</reference>
<protein>
    <submittedName>
        <fullName evidence="2">N-acetyltransferase</fullName>
    </submittedName>
</protein>
<dbReference type="PROSITE" id="PS51186">
    <property type="entry name" value="GNAT"/>
    <property type="match status" value="1"/>
</dbReference>
<dbReference type="EMBL" id="QYYA01000003">
    <property type="protein sequence ID" value="RJG17364.1"/>
    <property type="molecule type" value="Genomic_DNA"/>
</dbReference>
<dbReference type="Gene3D" id="3.40.630.30">
    <property type="match status" value="1"/>
</dbReference>
<dbReference type="Proteomes" id="UP000283734">
    <property type="component" value="Unassembled WGS sequence"/>
</dbReference>
<dbReference type="Pfam" id="PF00583">
    <property type="entry name" value="Acetyltransf_1"/>
    <property type="match status" value="1"/>
</dbReference>
<dbReference type="OrthoDB" id="7057833at2"/>
<dbReference type="GO" id="GO:0016747">
    <property type="term" value="F:acyltransferase activity, transferring groups other than amino-acyl groups"/>
    <property type="evidence" value="ECO:0007669"/>
    <property type="project" value="InterPro"/>
</dbReference>
<dbReference type="PANTHER" id="PTHR42791">
    <property type="entry name" value="GNAT FAMILY ACETYLTRANSFERASE"/>
    <property type="match status" value="1"/>
</dbReference>
<dbReference type="PANTHER" id="PTHR42791:SF1">
    <property type="entry name" value="N-ACETYLTRANSFERASE DOMAIN-CONTAINING PROTEIN"/>
    <property type="match status" value="1"/>
</dbReference>
<evidence type="ECO:0000313" key="2">
    <source>
        <dbReference type="EMBL" id="RJG17364.1"/>
    </source>
</evidence>
<evidence type="ECO:0000259" key="1">
    <source>
        <dbReference type="PROSITE" id="PS51186"/>
    </source>
</evidence>
<dbReference type="InterPro" id="IPR000182">
    <property type="entry name" value="GNAT_dom"/>
</dbReference>